<accession>A0A411K842</accession>
<evidence type="ECO:0000256" key="4">
    <source>
        <dbReference type="ARBA" id="ARBA00022562"/>
    </source>
</evidence>
<dbReference type="Pfam" id="PF00539">
    <property type="entry name" value="Tat"/>
    <property type="match status" value="1"/>
</dbReference>
<keyword evidence="8 10" id="KW-0010">Activator</keyword>
<dbReference type="Gene3D" id="4.10.210.10">
    <property type="entry name" value="Transactivator Protein (TAT, TAT EIAVY)"/>
    <property type="match status" value="1"/>
</dbReference>
<keyword evidence="4 10" id="KW-1048">Host nucleus</keyword>
<evidence type="ECO:0000256" key="10">
    <source>
        <dbReference type="RuleBase" id="RU003311"/>
    </source>
</evidence>
<dbReference type="EMBL" id="MH580897">
    <property type="protein sequence ID" value="QBC73614.1"/>
    <property type="molecule type" value="Genomic_DNA"/>
</dbReference>
<evidence type="ECO:0000256" key="9">
    <source>
        <dbReference type="ARBA" id="ARBA00023163"/>
    </source>
</evidence>
<feature type="compositionally biased region" description="Basic and acidic residues" evidence="11">
    <location>
        <begin position="1"/>
        <end position="17"/>
    </location>
</feature>
<dbReference type="GO" id="GO:0001070">
    <property type="term" value="F:RNA-binding transcription regulator activity"/>
    <property type="evidence" value="ECO:0007669"/>
    <property type="project" value="InterPro"/>
</dbReference>
<evidence type="ECO:0000256" key="1">
    <source>
        <dbReference type="ARBA" id="ARBA00004307"/>
    </source>
</evidence>
<dbReference type="GO" id="GO:0050434">
    <property type="term" value="P:positive regulation of viral transcription"/>
    <property type="evidence" value="ECO:0007669"/>
    <property type="project" value="InterPro"/>
</dbReference>
<dbReference type="InterPro" id="IPR001831">
    <property type="entry name" value="IV_Tat"/>
</dbReference>
<evidence type="ECO:0000256" key="5">
    <source>
        <dbReference type="ARBA" id="ARBA00022581"/>
    </source>
</evidence>
<evidence type="ECO:0000256" key="8">
    <source>
        <dbReference type="ARBA" id="ARBA00023159"/>
    </source>
</evidence>
<evidence type="ECO:0000256" key="3">
    <source>
        <dbReference type="ARBA" id="ARBA00022376"/>
    </source>
</evidence>
<sequence>MLNLADRRIPRTAEENLQKSSGGVPGQNTGGQDPPSNRFHCQLCFLRSLGIDYLDPSLKKKNKQRRKAIQQGRQPSYLL</sequence>
<dbReference type="GO" id="GO:0003723">
    <property type="term" value="F:RNA binding"/>
    <property type="evidence" value="ECO:0007669"/>
    <property type="project" value="UniProtKB-KW"/>
</dbReference>
<keyword evidence="9 10" id="KW-0804">Transcription</keyword>
<evidence type="ECO:0000313" key="12">
    <source>
        <dbReference type="EMBL" id="QBC73614.1"/>
    </source>
</evidence>
<evidence type="ECO:0000256" key="11">
    <source>
        <dbReference type="SAM" id="MobiDB-lite"/>
    </source>
</evidence>
<evidence type="ECO:0000256" key="6">
    <source>
        <dbReference type="ARBA" id="ARBA00022884"/>
    </source>
</evidence>
<name>A0A411K842_9RETR</name>
<comment type="subcellular location">
    <subcellularLocation>
        <location evidence="1 10">Host nucleus</location>
        <location evidence="1 10">Host nucleolus</location>
    </subcellularLocation>
</comment>
<dbReference type="GO" id="GO:0044196">
    <property type="term" value="C:host cell nucleolus"/>
    <property type="evidence" value="ECO:0007669"/>
    <property type="project" value="UniProtKB-SubCell"/>
</dbReference>
<feature type="compositionally biased region" description="Basic residues" evidence="11">
    <location>
        <begin position="59"/>
        <end position="68"/>
    </location>
</feature>
<evidence type="ECO:0000256" key="7">
    <source>
        <dbReference type="ARBA" id="ARBA00023015"/>
    </source>
</evidence>
<keyword evidence="5" id="KW-0945">Host-virus interaction</keyword>
<comment type="similarity">
    <text evidence="2 10">Belongs to the lentiviruses Tat family.</text>
</comment>
<feature type="region of interest" description="Disordered" evidence="11">
    <location>
        <begin position="57"/>
        <end position="79"/>
    </location>
</feature>
<evidence type="ECO:0000256" key="2">
    <source>
        <dbReference type="ARBA" id="ARBA00009398"/>
    </source>
</evidence>
<keyword evidence="6 10" id="KW-0694">RNA-binding</keyword>
<organism evidence="12">
    <name type="scientific">Equine infectious anemia virus</name>
    <dbReference type="NCBI Taxonomy" id="11665"/>
    <lineage>
        <taxon>Viruses</taxon>
        <taxon>Riboviria</taxon>
        <taxon>Pararnavirae</taxon>
        <taxon>Artverviricota</taxon>
        <taxon>Revtraviricetes</taxon>
        <taxon>Ortervirales</taxon>
        <taxon>Retroviridae</taxon>
        <taxon>Orthoretrovirinae</taxon>
        <taxon>Lentivirus</taxon>
        <taxon>Lentivirus equinfane</taxon>
    </lineage>
</organism>
<reference evidence="12" key="1">
    <citation type="submission" date="2018-07" db="EMBL/GenBank/DDBJ databases">
        <title>Characterisation of EIAV strains.</title>
        <authorList>
            <person name="Dorey-Robinson D.L.W."/>
            <person name="Choudhury B."/>
            <person name="Steinbach F."/>
        </authorList>
    </citation>
    <scope>NUCLEOTIDE SEQUENCE</scope>
    <source>
        <strain evidence="12">Devon</strain>
    </source>
</reference>
<protein>
    <recommendedName>
        <fullName evidence="3 10">Protein Tat</fullName>
    </recommendedName>
</protein>
<proteinExistence type="inferred from homology"/>
<keyword evidence="7 10" id="KW-0805">Transcription regulation</keyword>
<feature type="region of interest" description="Disordered" evidence="11">
    <location>
        <begin position="1"/>
        <end position="37"/>
    </location>
</feature>